<dbReference type="InterPro" id="IPR049288">
    <property type="entry name" value="DUF447_C"/>
</dbReference>
<proteinExistence type="predicted"/>
<name>A0A126R0Y6_METOL</name>
<protein>
    <recommendedName>
        <fullName evidence="7">DUF447 family protein</fullName>
    </recommendedName>
</protein>
<evidence type="ECO:0000313" key="5">
    <source>
        <dbReference type="Proteomes" id="UP000066376"/>
    </source>
</evidence>
<dbReference type="AlphaFoldDB" id="A0A126R0Y6"/>
<evidence type="ECO:0008006" key="7">
    <source>
        <dbReference type="Google" id="ProtNLM"/>
    </source>
</evidence>
<dbReference type="Gene3D" id="2.30.110.10">
    <property type="entry name" value="Electron Transport, Fmn-binding Protein, Chain A"/>
    <property type="match status" value="1"/>
</dbReference>
<reference evidence="3 5" key="1">
    <citation type="journal article" date="2016" name="Genome Announc.">
        <title>Draft Genome Sequence of the Rumen Methanogen Methanobrevibacter olleyae YLM1.</title>
        <authorList>
            <person name="Kelly W.J."/>
            <person name="Li D."/>
            <person name="Lambie S.C."/>
            <person name="Cox F."/>
            <person name="Attwood G.T."/>
            <person name="Altermann E."/>
            <person name="Leahy S.C."/>
        </authorList>
    </citation>
    <scope>NUCLEOTIDE SEQUENCE [LARGE SCALE GENOMIC DNA]</scope>
    <source>
        <strain evidence="3 5">YLM1</strain>
    </source>
</reference>
<dbReference type="SUPFAM" id="SSF50475">
    <property type="entry name" value="FMN-binding split barrel"/>
    <property type="match status" value="1"/>
</dbReference>
<dbReference type="EMBL" id="CP014265">
    <property type="protein sequence ID" value="AMK15747.1"/>
    <property type="molecule type" value="Genomic_DNA"/>
</dbReference>
<dbReference type="KEGG" id="mol:YLM1_1190"/>
<dbReference type="InterPro" id="IPR012349">
    <property type="entry name" value="Split_barrel_FMN-bd"/>
</dbReference>
<organism evidence="3 5">
    <name type="scientific">Methanobrevibacter olleyae</name>
    <dbReference type="NCBI Taxonomy" id="294671"/>
    <lineage>
        <taxon>Archaea</taxon>
        <taxon>Methanobacteriati</taxon>
        <taxon>Methanobacteriota</taxon>
        <taxon>Methanomada group</taxon>
        <taxon>Methanobacteria</taxon>
        <taxon>Methanobacteriales</taxon>
        <taxon>Methanobacteriaceae</taxon>
        <taxon>Methanobrevibacter</taxon>
    </lineage>
</organism>
<dbReference type="Gene3D" id="1.20.58.290">
    <property type="entry name" value="Hypothetical membrane protein ta0354_69_121"/>
    <property type="match status" value="1"/>
</dbReference>
<dbReference type="PATRIC" id="fig|294671.3.peg.1242"/>
<dbReference type="Pfam" id="PF04289">
    <property type="entry name" value="DUF447_N"/>
    <property type="match status" value="1"/>
</dbReference>
<dbReference type="PIRSF" id="PIRSF018747">
    <property type="entry name" value="UCP018747"/>
    <property type="match status" value="1"/>
</dbReference>
<feature type="domain" description="DUF447" evidence="2">
    <location>
        <begin position="153"/>
        <end position="208"/>
    </location>
</feature>
<reference evidence="6" key="3">
    <citation type="submission" date="2016-10" db="EMBL/GenBank/DDBJ databases">
        <authorList>
            <person name="Varghese N."/>
        </authorList>
    </citation>
    <scope>NUCLEOTIDE SEQUENCE [LARGE SCALE GENOMIC DNA]</scope>
    <source>
        <strain evidence="6">DSM 16632</strain>
    </source>
</reference>
<dbReference type="Proteomes" id="UP000183442">
    <property type="component" value="Unassembled WGS sequence"/>
</dbReference>
<dbReference type="OrthoDB" id="146030at2157"/>
<evidence type="ECO:0000313" key="4">
    <source>
        <dbReference type="EMBL" id="SFL58604.1"/>
    </source>
</evidence>
<dbReference type="InterPro" id="IPR016733">
    <property type="entry name" value="UCP018747"/>
</dbReference>
<dbReference type="RefSeq" id="WP_067147255.1">
    <property type="nucleotide sequence ID" value="NZ_CP014265.1"/>
</dbReference>
<accession>A0A126R0Y6</accession>
<evidence type="ECO:0000259" key="2">
    <source>
        <dbReference type="Pfam" id="PF20766"/>
    </source>
</evidence>
<dbReference type="Proteomes" id="UP000066376">
    <property type="component" value="Chromosome"/>
</dbReference>
<dbReference type="EMBL" id="FOTL01000020">
    <property type="protein sequence ID" value="SFL58604.1"/>
    <property type="molecule type" value="Genomic_DNA"/>
</dbReference>
<evidence type="ECO:0000313" key="3">
    <source>
        <dbReference type="EMBL" id="AMK15747.1"/>
    </source>
</evidence>
<reference evidence="5" key="2">
    <citation type="submission" date="2016-02" db="EMBL/GenBank/DDBJ databases">
        <title>The draft genome sequence of the rumen methanogen Methanobrevibacter olleyae YLM1.</title>
        <authorList>
            <consortium name="New Zealand Agricultural Greenhouse Gas Research Centre/Pastoral Greenhouse Gas Research Consortium"/>
            <person name="Kelly W.J."/>
            <person name="Li D."/>
            <person name="Lambie S.C."/>
            <person name="Attwood G.T."/>
            <person name="Altermann E."/>
            <person name="Leahy S.C."/>
        </authorList>
    </citation>
    <scope>NUCLEOTIDE SEQUENCE [LARGE SCALE GENOMIC DNA]</scope>
    <source>
        <strain evidence="5">YLM1</strain>
    </source>
</reference>
<dbReference type="Pfam" id="PF20766">
    <property type="entry name" value="DUF447_C"/>
    <property type="match status" value="1"/>
</dbReference>
<reference evidence="4" key="4">
    <citation type="submission" date="2016-10" db="EMBL/GenBank/DDBJ databases">
        <authorList>
            <person name="de Groot N.N."/>
        </authorList>
    </citation>
    <scope>NUCLEOTIDE SEQUENCE [LARGE SCALE GENOMIC DNA]</scope>
    <source>
        <strain evidence="4">DSM 16632</strain>
    </source>
</reference>
<feature type="domain" description="DUF447" evidence="1">
    <location>
        <begin position="16"/>
        <end position="122"/>
    </location>
</feature>
<gene>
    <name evidence="4" type="ORF">SAMN02910297_01273</name>
    <name evidence="3" type="ORF">YLM1_1190</name>
</gene>
<dbReference type="STRING" id="294671.YLM1_1190"/>
<evidence type="ECO:0000313" key="6">
    <source>
        <dbReference type="Proteomes" id="UP000183442"/>
    </source>
</evidence>
<keyword evidence="5" id="KW-1185">Reference proteome</keyword>
<dbReference type="GeneID" id="28489496"/>
<dbReference type="InterPro" id="IPR007386">
    <property type="entry name" value="DUF447_N"/>
</dbReference>
<evidence type="ECO:0000259" key="1">
    <source>
        <dbReference type="Pfam" id="PF04289"/>
    </source>
</evidence>
<sequence>MLIDLSKIGMNKGQQYETIITTMDKNQNTNAAPFGLRVLDNDKIVLRIFEGGNTIKNIKENGEFVVNITTEPLMFTFATTNTITEEYLTRISKTKTHDELVYLTNADAYFICKVENIKTSFREDDPIKASKINIIKAVVLEINVKNKCVKPINRGIHALMESLVNYSRINIVNKEKEDYFIDRFLESERIIKKVGNKEEKESIKILKENLKKQGYEL</sequence>